<evidence type="ECO:0000259" key="7">
    <source>
        <dbReference type="Pfam" id="PF11916"/>
    </source>
</evidence>
<reference evidence="8" key="1">
    <citation type="submission" date="2020-04" db="EMBL/GenBank/DDBJ databases">
        <title>Analysis of mating type loci in Filobasidium floriforme.</title>
        <authorList>
            <person name="Nowrousian M."/>
        </authorList>
    </citation>
    <scope>NUCLEOTIDE SEQUENCE</scope>
    <source>
        <strain evidence="8">CBS 6242</strain>
    </source>
</reference>
<dbReference type="PANTHER" id="PTHR16023">
    <property type="entry name" value="TAX1 BINDING PROTEIN-RELATED"/>
    <property type="match status" value="1"/>
</dbReference>
<gene>
    <name evidence="8" type="ORF">FFLO_01675</name>
</gene>
<sequence length="1141" mass="125438">MLALDAPIVRGLNDKLYERRKAAALELEKVVAHADTPKITQIINQLCQMFTSTASALHTRNGGLIGLAATAIALSQDFSKWLGIVIPRVLACFSDPESRVRYYACESLYNIAKVCKGEVLVHFNGIFDALSKLSADSEASVKNGAELLDRLLKDIVAETALNYVSKYPENTHHHHGHLHHRQERVNSISSTPARHETREPKPRVAFSLAKFVPLLSERIYVISPFTRSHLISWITILDSIPDLELVSYLPEFLDGLLKYLSDPNPDVKIATENVLSDFLREIKHIARVQARHDGYGHGEGVPPTGRTTGYTSGYGHGRRTSDIHGGNMSGGYSLRRRGSKLTMNTDSSEIDSNYAGTGTTGGDGDRDRDVASPDVGHLDDLREEDEDGHSRRKHHRYMSDGDGEVGNNSMMTSQDAEDDEVDDDLEEHGAWIPGQGVFVDYASIMDIMVQHLSYPDEQIQSISLKWIASFLTFVQEVMVPFTPRLISAILPNLAHHVPYIQSVANETNQLLYRVIQALPTPQTVPSSATQAVPSTSAATAPQTASIPTGQPGSSAAATPTSAPNSLNISPANVRRDTAPAELPGETHVRRKSLEIAASDLKPSDSQPNISNLGSTLKPKSIAVNPVPGEAQTPVTFEFPNKPSGQPPSAIAIPVSNPGMSTISQQQQHKHDSIQSYSSDEDPFDARETVNQLTLQFLSEHEETRIAALEWLSMLHQKSPKKILARDDGTFPALLKTLSDPSEEVVKHDLQLLAQISANSDDGYFASFLVNLLELFSTDRRLLETRGSLIIRQLCLNLNTERIFRNLAEILEKNDDLEFASLMVVKLNMILITSPELAEFRKRLKNIESKDGQMLFISIYKSWCHNAVAVFALCLLAQAYEHASALLQTFAELEMTVALLVQIDKLVMLIESPVFTSLRLQLLEPEKYPYLFKCLYGLLMLLPQSSAFVSLRNRLNAVSSMGFLHIPKPAYSQSVAATRSKIATRDEIKWDDLLRHFRVTQNRHEKARRLELANESNHTHSASSIHFGSNSITNSPSANAATSSQARRRNATTSRKESGHGSINSVTKPNSTLSPLNPRRGGPGSATNSTMSTTGQMTALSLGAPFASSIQPGMTSSGPMIVNGPKSPTTQSRRILPGLRRN</sequence>
<name>A0A8K0NS25_9TREE</name>
<dbReference type="GO" id="GO:0000329">
    <property type="term" value="C:fungal-type vacuole membrane"/>
    <property type="evidence" value="ECO:0007669"/>
    <property type="project" value="TreeGrafter"/>
</dbReference>
<feature type="domain" description="Vacuolar protein 14 C-terminal Fig4-binding" evidence="7">
    <location>
        <begin position="780"/>
        <end position="957"/>
    </location>
</feature>
<dbReference type="Pfam" id="PF12755">
    <property type="entry name" value="Vac14_Fab1_bd"/>
    <property type="match status" value="1"/>
</dbReference>
<dbReference type="InterPro" id="IPR021841">
    <property type="entry name" value="VAC14_Fig4p-bd"/>
</dbReference>
<feature type="region of interest" description="Disordered" evidence="6">
    <location>
        <begin position="343"/>
        <end position="416"/>
    </location>
</feature>
<dbReference type="GO" id="GO:0070772">
    <property type="term" value="C:PAS complex"/>
    <property type="evidence" value="ECO:0007669"/>
    <property type="project" value="InterPro"/>
</dbReference>
<evidence type="ECO:0000313" key="9">
    <source>
        <dbReference type="Proteomes" id="UP000812966"/>
    </source>
</evidence>
<dbReference type="OrthoDB" id="5574975at2759"/>
<feature type="compositionally biased region" description="Polar residues" evidence="6">
    <location>
        <begin position="1060"/>
        <end position="1074"/>
    </location>
</feature>
<feature type="compositionally biased region" description="Polar residues" evidence="6">
    <location>
        <begin position="343"/>
        <end position="355"/>
    </location>
</feature>
<dbReference type="Gene3D" id="1.25.10.10">
    <property type="entry name" value="Leucine-rich Repeat Variant"/>
    <property type="match status" value="2"/>
</dbReference>
<dbReference type="Proteomes" id="UP000812966">
    <property type="component" value="Unassembled WGS sequence"/>
</dbReference>
<comment type="similarity">
    <text evidence="2">Belongs to the VAC14 family.</text>
</comment>
<dbReference type="PROSITE" id="PS50077">
    <property type="entry name" value="HEAT_REPEAT"/>
    <property type="match status" value="1"/>
</dbReference>
<feature type="compositionally biased region" description="Low complexity" evidence="6">
    <location>
        <begin position="525"/>
        <end position="565"/>
    </location>
</feature>
<feature type="compositionally biased region" description="Low complexity" evidence="6">
    <location>
        <begin position="1028"/>
        <end position="1043"/>
    </location>
</feature>
<dbReference type="Pfam" id="PF11916">
    <property type="entry name" value="Vac14_Fig4_bd"/>
    <property type="match status" value="1"/>
</dbReference>
<evidence type="ECO:0000313" key="8">
    <source>
        <dbReference type="EMBL" id="KAG7562846.1"/>
    </source>
</evidence>
<keyword evidence="3" id="KW-0677">Repeat</keyword>
<proteinExistence type="inferred from homology"/>
<evidence type="ECO:0000256" key="2">
    <source>
        <dbReference type="ARBA" id="ARBA00010225"/>
    </source>
</evidence>
<comment type="subcellular location">
    <subcellularLocation>
        <location evidence="1">Endomembrane system</location>
    </subcellularLocation>
</comment>
<comment type="caution">
    <text evidence="8">The sequence shown here is derived from an EMBL/GenBank/DDBJ whole genome shotgun (WGS) entry which is preliminary data.</text>
</comment>
<evidence type="ECO:0000256" key="5">
    <source>
        <dbReference type="PROSITE-ProRule" id="PRU00103"/>
    </source>
</evidence>
<feature type="compositionally biased region" description="Polar residues" evidence="6">
    <location>
        <begin position="1013"/>
        <end position="1027"/>
    </location>
</feature>
<feature type="region of interest" description="Disordered" evidence="6">
    <location>
        <begin position="658"/>
        <end position="682"/>
    </location>
</feature>
<dbReference type="InterPro" id="IPR026825">
    <property type="entry name" value="Vac14"/>
</dbReference>
<dbReference type="InterPro" id="IPR016024">
    <property type="entry name" value="ARM-type_fold"/>
</dbReference>
<protein>
    <recommendedName>
        <fullName evidence="7">Vacuolar protein 14 C-terminal Fig4-binding domain-containing protein</fullName>
    </recommendedName>
</protein>
<evidence type="ECO:0000256" key="1">
    <source>
        <dbReference type="ARBA" id="ARBA00004308"/>
    </source>
</evidence>
<evidence type="ECO:0000256" key="3">
    <source>
        <dbReference type="ARBA" id="ARBA00022737"/>
    </source>
</evidence>
<dbReference type="InterPro" id="IPR011989">
    <property type="entry name" value="ARM-like"/>
</dbReference>
<dbReference type="PANTHER" id="PTHR16023:SF0">
    <property type="entry name" value="PROTEIN VAC14 HOMOLOG"/>
    <property type="match status" value="1"/>
</dbReference>
<dbReference type="AlphaFoldDB" id="A0A8K0NS25"/>
<feature type="region of interest" description="Disordered" evidence="6">
    <location>
        <begin position="1107"/>
        <end position="1141"/>
    </location>
</feature>
<dbReference type="InterPro" id="IPR021133">
    <property type="entry name" value="HEAT_type_2"/>
</dbReference>
<feature type="region of interest" description="Disordered" evidence="6">
    <location>
        <begin position="1012"/>
        <end position="1091"/>
    </location>
</feature>
<keyword evidence="9" id="KW-1185">Reference proteome</keyword>
<evidence type="ECO:0000256" key="6">
    <source>
        <dbReference type="SAM" id="MobiDB-lite"/>
    </source>
</evidence>
<organism evidence="8 9">
    <name type="scientific">Filobasidium floriforme</name>
    <dbReference type="NCBI Taxonomy" id="5210"/>
    <lineage>
        <taxon>Eukaryota</taxon>
        <taxon>Fungi</taxon>
        <taxon>Dikarya</taxon>
        <taxon>Basidiomycota</taxon>
        <taxon>Agaricomycotina</taxon>
        <taxon>Tremellomycetes</taxon>
        <taxon>Filobasidiales</taxon>
        <taxon>Filobasidiaceae</taxon>
        <taxon>Filobasidium</taxon>
    </lineage>
</organism>
<feature type="compositionally biased region" description="Basic and acidic residues" evidence="6">
    <location>
        <begin position="573"/>
        <end position="593"/>
    </location>
</feature>
<feature type="compositionally biased region" description="Polar residues" evidence="6">
    <location>
        <begin position="603"/>
        <end position="614"/>
    </location>
</feature>
<accession>A0A8K0NS25</accession>
<dbReference type="GO" id="GO:0006661">
    <property type="term" value="P:phosphatidylinositol biosynthetic process"/>
    <property type="evidence" value="ECO:0007669"/>
    <property type="project" value="InterPro"/>
</dbReference>
<feature type="repeat" description="HEAT" evidence="5">
    <location>
        <begin position="85"/>
        <end position="123"/>
    </location>
</feature>
<dbReference type="EMBL" id="JABELV010000024">
    <property type="protein sequence ID" value="KAG7562846.1"/>
    <property type="molecule type" value="Genomic_DNA"/>
</dbReference>
<evidence type="ECO:0000256" key="4">
    <source>
        <dbReference type="ARBA" id="ARBA00023136"/>
    </source>
</evidence>
<feature type="region of interest" description="Disordered" evidence="6">
    <location>
        <begin position="523"/>
        <end position="616"/>
    </location>
</feature>
<feature type="compositionally biased region" description="Polar residues" evidence="6">
    <location>
        <begin position="1107"/>
        <end position="1117"/>
    </location>
</feature>
<feature type="compositionally biased region" description="Basic and acidic residues" evidence="6">
    <location>
        <begin position="363"/>
        <end position="380"/>
    </location>
</feature>
<feature type="region of interest" description="Disordered" evidence="6">
    <location>
        <begin position="316"/>
        <end position="335"/>
    </location>
</feature>
<dbReference type="SUPFAM" id="SSF48371">
    <property type="entry name" value="ARM repeat"/>
    <property type="match status" value="1"/>
</dbReference>
<dbReference type="GO" id="GO:0010008">
    <property type="term" value="C:endosome membrane"/>
    <property type="evidence" value="ECO:0007669"/>
    <property type="project" value="TreeGrafter"/>
</dbReference>
<keyword evidence="4" id="KW-0472">Membrane</keyword>